<evidence type="ECO:0000256" key="1">
    <source>
        <dbReference type="ARBA" id="ARBA00022737"/>
    </source>
</evidence>
<reference evidence="4 5" key="1">
    <citation type="submission" date="2020-02" db="EMBL/GenBank/DDBJ databases">
        <title>Complete Genome Sequence of Halomonas meridiana strain BAA-801, Isolated from Deep Sea Thermal Vent.</title>
        <authorList>
            <person name="Takahashi Y."/>
            <person name="Takahashi H."/>
            <person name="Galipon J."/>
            <person name="Arakawa K."/>
        </authorList>
    </citation>
    <scope>NUCLEOTIDE SEQUENCE [LARGE SCALE GENOMIC DNA]</scope>
    <source>
        <strain evidence="4 5">Slthf1</strain>
    </source>
</reference>
<evidence type="ECO:0000313" key="5">
    <source>
        <dbReference type="Proteomes" id="UP000503197"/>
    </source>
</evidence>
<dbReference type="InterPro" id="IPR015943">
    <property type="entry name" value="WD40/YVTN_repeat-like_dom_sf"/>
</dbReference>
<dbReference type="SUPFAM" id="SSF50939">
    <property type="entry name" value="Sialidases"/>
    <property type="match status" value="1"/>
</dbReference>
<proteinExistence type="predicted"/>
<dbReference type="AlphaFoldDB" id="A0A0D7UTA7"/>
<sequence>MHMIVSRFLRVFLLTGLAAVSFGSAITALATEERLLALQYDVTGKRLFKIEANQLFQRADEGMTWNAIPLPEDVNEGQLRAVSVPSTDPQALYIAGPSIGVQRSTDNGETWQELSANLPSREVTALAVHRRQNETLYAVIEEDGIYQSEDAGTTWKKMDSGPSQKINRLVHSDMEGSMQTGWLYGVSDDAVRLSMDCFCGWRPTGALDAGSVYDVAYSLGNPKRVYVVTQQGLWRSETGGQEWQQVAGDGTELVALTLSAKDTLYGLNQKGELLHSEDEGQSWTYPDA</sequence>
<evidence type="ECO:0000313" key="4">
    <source>
        <dbReference type="EMBL" id="BCA90873.1"/>
    </source>
</evidence>
<organism evidence="4 5">
    <name type="scientific">Vreelandella aquamarina</name>
    <dbReference type="NCBI Taxonomy" id="77097"/>
    <lineage>
        <taxon>Bacteria</taxon>
        <taxon>Pseudomonadati</taxon>
        <taxon>Pseudomonadota</taxon>
        <taxon>Gammaproteobacteria</taxon>
        <taxon>Oceanospirillales</taxon>
        <taxon>Halomonadaceae</taxon>
        <taxon>Vreelandella</taxon>
    </lineage>
</organism>
<evidence type="ECO:0000259" key="2">
    <source>
        <dbReference type="Pfam" id="PF15902"/>
    </source>
</evidence>
<feature type="domain" description="DUF6242" evidence="3">
    <location>
        <begin position="222"/>
        <end position="285"/>
    </location>
</feature>
<dbReference type="PANTHER" id="PTHR43739">
    <property type="entry name" value="XYLOGLUCANASE (EUROFUNG)"/>
    <property type="match status" value="1"/>
</dbReference>
<gene>
    <name evidence="4" type="ORF">HMSLTHF_06480</name>
</gene>
<dbReference type="Proteomes" id="UP000503197">
    <property type="component" value="Chromosome"/>
</dbReference>
<keyword evidence="1" id="KW-0677">Repeat</keyword>
<protein>
    <submittedName>
        <fullName evidence="4">Uncharacterized protein</fullName>
    </submittedName>
</protein>
<dbReference type="PANTHER" id="PTHR43739:SF5">
    <property type="entry name" value="EXO-ALPHA-SIALIDASE"/>
    <property type="match status" value="1"/>
</dbReference>
<dbReference type="Pfam" id="PF15902">
    <property type="entry name" value="Sortilin-Vps10"/>
    <property type="match status" value="1"/>
</dbReference>
<name>A0A0D7UTA7_9GAMM</name>
<feature type="domain" description="Sortilin N-terminal" evidence="2">
    <location>
        <begin position="101"/>
        <end position="165"/>
    </location>
</feature>
<dbReference type="Gene3D" id="2.130.10.10">
    <property type="entry name" value="YVTN repeat-like/Quinoprotein amine dehydrogenase"/>
    <property type="match status" value="1"/>
</dbReference>
<dbReference type="InterPro" id="IPR036278">
    <property type="entry name" value="Sialidase_sf"/>
</dbReference>
<dbReference type="Pfam" id="PF25852">
    <property type="entry name" value="DUF6242_C"/>
    <property type="match status" value="1"/>
</dbReference>
<evidence type="ECO:0000259" key="3">
    <source>
        <dbReference type="Pfam" id="PF25852"/>
    </source>
</evidence>
<dbReference type="EMBL" id="AP022821">
    <property type="protein sequence ID" value="BCA90873.1"/>
    <property type="molecule type" value="Genomic_DNA"/>
</dbReference>
<accession>A0A0D7UTA7</accession>
<dbReference type="InterPro" id="IPR052025">
    <property type="entry name" value="Xyloglucanase_GH74"/>
</dbReference>
<dbReference type="InterPro" id="IPR058667">
    <property type="entry name" value="DUF6242_C"/>
</dbReference>
<dbReference type="OrthoDB" id="9813892at2"/>
<dbReference type="InterPro" id="IPR031778">
    <property type="entry name" value="Sortilin_N"/>
</dbReference>
<dbReference type="RefSeq" id="WP_044630812.1">
    <property type="nucleotide sequence ID" value="NZ_AP022821.1"/>
</dbReference>
<dbReference type="GO" id="GO:0010411">
    <property type="term" value="P:xyloglucan metabolic process"/>
    <property type="evidence" value="ECO:0007669"/>
    <property type="project" value="TreeGrafter"/>
</dbReference>